<organism evidence="1 2">
    <name type="scientific">Brassica rapa subsp. trilocularis</name>
    <dbReference type="NCBI Taxonomy" id="1813537"/>
    <lineage>
        <taxon>Eukaryota</taxon>
        <taxon>Viridiplantae</taxon>
        <taxon>Streptophyta</taxon>
        <taxon>Embryophyta</taxon>
        <taxon>Tracheophyta</taxon>
        <taxon>Spermatophyta</taxon>
        <taxon>Magnoliopsida</taxon>
        <taxon>eudicotyledons</taxon>
        <taxon>Gunneridae</taxon>
        <taxon>Pentapetalae</taxon>
        <taxon>rosids</taxon>
        <taxon>malvids</taxon>
        <taxon>Brassicales</taxon>
        <taxon>Brassicaceae</taxon>
        <taxon>Brassiceae</taxon>
        <taxon>Brassica</taxon>
    </lineage>
</organism>
<proteinExistence type="predicted"/>
<accession>A0ABQ7N9U7</accession>
<dbReference type="Proteomes" id="UP000823674">
    <property type="component" value="Chromosome A03"/>
</dbReference>
<gene>
    <name evidence="1" type="primary">A03g509170.1_BraROA</name>
    <name evidence="1" type="ORF">IGI04_013778</name>
</gene>
<sequence>MFGVLYFKLASGVKSDLGGADDGLWMMDIWSSGESGVTLLEGGGKRPCCVPFIADLVVGRGYRLVFSDLQGGGAMSYGVGDVQRLPKSGMHPFGSVTNGLFDNWFSRLSSNGGECSDCLSSVSFSVSVSGKVRLVRLRLRGVFVGLLSRSKWTFMITSHPYPKSQVLGRYRLASVGCSDKSCVGVRSGGYRVCGGLCAATVNPDHWH</sequence>
<protein>
    <submittedName>
        <fullName evidence="1">Uncharacterized protein</fullName>
    </submittedName>
</protein>
<evidence type="ECO:0000313" key="1">
    <source>
        <dbReference type="EMBL" id="KAG5407659.1"/>
    </source>
</evidence>
<keyword evidence="2" id="KW-1185">Reference proteome</keyword>
<dbReference type="EMBL" id="JADBGQ010000003">
    <property type="protein sequence ID" value="KAG5407659.1"/>
    <property type="molecule type" value="Genomic_DNA"/>
</dbReference>
<name>A0ABQ7N9U7_BRACM</name>
<reference evidence="1 2" key="1">
    <citation type="submission" date="2021-03" db="EMBL/GenBank/DDBJ databases">
        <authorList>
            <person name="King G.J."/>
            <person name="Bancroft I."/>
            <person name="Baten A."/>
            <person name="Bloomfield J."/>
            <person name="Borpatragohain P."/>
            <person name="He Z."/>
            <person name="Irish N."/>
            <person name="Irwin J."/>
            <person name="Liu K."/>
            <person name="Mauleon R.P."/>
            <person name="Moore J."/>
            <person name="Morris R."/>
            <person name="Ostergaard L."/>
            <person name="Wang B."/>
            <person name="Wells R."/>
        </authorList>
    </citation>
    <scope>NUCLEOTIDE SEQUENCE [LARGE SCALE GENOMIC DNA]</scope>
    <source>
        <strain evidence="1">R-o-18</strain>
        <tissue evidence="1">Leaf</tissue>
    </source>
</reference>
<comment type="caution">
    <text evidence="1">The sequence shown here is derived from an EMBL/GenBank/DDBJ whole genome shotgun (WGS) entry which is preliminary data.</text>
</comment>
<feature type="non-terminal residue" evidence="1">
    <location>
        <position position="207"/>
    </location>
</feature>
<evidence type="ECO:0000313" key="2">
    <source>
        <dbReference type="Proteomes" id="UP000823674"/>
    </source>
</evidence>